<evidence type="ECO:0000313" key="1">
    <source>
        <dbReference type="EMBL" id="QJA70637.1"/>
    </source>
</evidence>
<dbReference type="EMBL" id="MT142772">
    <property type="protein sequence ID" value="QJA88350.1"/>
    <property type="molecule type" value="Genomic_DNA"/>
</dbReference>
<protein>
    <submittedName>
        <fullName evidence="2">Uncharacterized protein</fullName>
    </submittedName>
</protein>
<dbReference type="EMBL" id="MT141809">
    <property type="protein sequence ID" value="QJA70637.1"/>
    <property type="molecule type" value="Genomic_DNA"/>
</dbReference>
<gene>
    <name evidence="1" type="ORF">MM415A03618_0004</name>
    <name evidence="2" type="ORF">MM415B02779_0011</name>
</gene>
<sequence>MTHLARWTHNGFHGRTRLACRVPADAEPGTVTRLPESVAARLNRMVCSSSDCRCAETVTMTDYSDPDYRPLLLLIPQDGQEIRGSYPQD</sequence>
<evidence type="ECO:0000313" key="2">
    <source>
        <dbReference type="EMBL" id="QJA88350.1"/>
    </source>
</evidence>
<dbReference type="AlphaFoldDB" id="A0A6M3L258"/>
<proteinExistence type="predicted"/>
<reference evidence="2" key="1">
    <citation type="submission" date="2020-03" db="EMBL/GenBank/DDBJ databases">
        <title>The deep terrestrial virosphere.</title>
        <authorList>
            <person name="Holmfeldt K."/>
            <person name="Nilsson E."/>
            <person name="Simone D."/>
            <person name="Lopez-Fernandez M."/>
            <person name="Wu X."/>
            <person name="de Brujin I."/>
            <person name="Lundin D."/>
            <person name="Andersson A."/>
            <person name="Bertilsson S."/>
            <person name="Dopson M."/>
        </authorList>
    </citation>
    <scope>NUCLEOTIDE SEQUENCE</scope>
    <source>
        <strain evidence="1">MM415A03618</strain>
        <strain evidence="2">MM415B02779</strain>
    </source>
</reference>
<accession>A0A6M3L258</accession>
<name>A0A6M3L258_9ZZZZ</name>
<organism evidence="2">
    <name type="scientific">viral metagenome</name>
    <dbReference type="NCBI Taxonomy" id="1070528"/>
    <lineage>
        <taxon>unclassified sequences</taxon>
        <taxon>metagenomes</taxon>
        <taxon>organismal metagenomes</taxon>
    </lineage>
</organism>